<dbReference type="Proteomes" id="UP000295030">
    <property type="component" value="Unassembled WGS sequence"/>
</dbReference>
<evidence type="ECO:0000313" key="4">
    <source>
        <dbReference type="Proteomes" id="UP000295030"/>
    </source>
</evidence>
<dbReference type="NCBIfam" id="NF033542">
    <property type="entry name" value="transpos_IS110"/>
    <property type="match status" value="1"/>
</dbReference>
<dbReference type="OrthoDB" id="5289737at2"/>
<feature type="domain" description="Transposase IS110-like N-terminal" evidence="1">
    <location>
        <begin position="7"/>
        <end position="146"/>
    </location>
</feature>
<feature type="domain" description="Transposase IS116/IS110/IS902 C-terminal" evidence="2">
    <location>
        <begin position="212"/>
        <end position="289"/>
    </location>
</feature>
<reference evidence="3 4" key="1">
    <citation type="submission" date="2019-03" db="EMBL/GenBank/DDBJ databases">
        <title>Genomic Encyclopedia of Type Strains, Phase IV (KMG-IV): sequencing the most valuable type-strain genomes for metagenomic binning, comparative biology and taxonomic classification.</title>
        <authorList>
            <person name="Goeker M."/>
        </authorList>
    </citation>
    <scope>NUCLEOTIDE SEQUENCE [LARGE SCALE GENOMIC DNA]</scope>
    <source>
        <strain evidence="3 4">DSM 101</strain>
    </source>
</reference>
<dbReference type="InterPro" id="IPR047650">
    <property type="entry name" value="Transpos_IS110"/>
</dbReference>
<dbReference type="InterPro" id="IPR003346">
    <property type="entry name" value="Transposase_20"/>
</dbReference>
<proteinExistence type="predicted"/>
<gene>
    <name evidence="3" type="ORF">EV667_4270</name>
</gene>
<dbReference type="RefSeq" id="WP_131837293.1">
    <property type="nucleotide sequence ID" value="NZ_SMFY01000005.1"/>
</dbReference>
<sequence>MQSITTIGLDLAKSVFQIHGVDSEGVVVVRRALRRSQVLDFFRQLPPCLIGLEACASSHHWAREIASLGHDTRMIPPVYVKAYVKRGKTDAADAEAICEAVTRPTMRFVPIKSVDQQAAGMLLRTRDLLIRQRSQLANAFRAQMSELGVVTALGMVSVAKLADKVRDPSLSMPAIARYALLEMTEQIDMLTSRIERLDEQILAGVKADETARRLISIPGVGPLIAATVRASVNDISAFKSGRDFSAWMGLTPRLLSSGGKEKLGSISKQGNRQLRTLLVVGASSIIKQAKRGSKLPEWLASLMTRKPYKLVAVALANKMARIIWALLAKGGVYRPPAQMAAVI</sequence>
<evidence type="ECO:0000259" key="1">
    <source>
        <dbReference type="Pfam" id="PF01548"/>
    </source>
</evidence>
<dbReference type="InterPro" id="IPR002525">
    <property type="entry name" value="Transp_IS110-like_N"/>
</dbReference>
<dbReference type="GO" id="GO:0003677">
    <property type="term" value="F:DNA binding"/>
    <property type="evidence" value="ECO:0007669"/>
    <property type="project" value="InterPro"/>
</dbReference>
<protein>
    <submittedName>
        <fullName evidence="3">Transposase</fullName>
    </submittedName>
</protein>
<organism evidence="3 4">
    <name type="scientific">Ancylobacter aquaticus</name>
    <dbReference type="NCBI Taxonomy" id="100"/>
    <lineage>
        <taxon>Bacteria</taxon>
        <taxon>Pseudomonadati</taxon>
        <taxon>Pseudomonadota</taxon>
        <taxon>Alphaproteobacteria</taxon>
        <taxon>Hyphomicrobiales</taxon>
        <taxon>Xanthobacteraceae</taxon>
        <taxon>Ancylobacter</taxon>
    </lineage>
</organism>
<keyword evidence="4" id="KW-1185">Reference proteome</keyword>
<dbReference type="EMBL" id="SMFY01000005">
    <property type="protein sequence ID" value="TCK19806.1"/>
    <property type="molecule type" value="Genomic_DNA"/>
</dbReference>
<evidence type="ECO:0000259" key="2">
    <source>
        <dbReference type="Pfam" id="PF02371"/>
    </source>
</evidence>
<dbReference type="Pfam" id="PF01548">
    <property type="entry name" value="DEDD_Tnp_IS110"/>
    <property type="match status" value="1"/>
</dbReference>
<dbReference type="Pfam" id="PF02371">
    <property type="entry name" value="Transposase_20"/>
    <property type="match status" value="1"/>
</dbReference>
<dbReference type="GO" id="GO:0006313">
    <property type="term" value="P:DNA transposition"/>
    <property type="evidence" value="ECO:0007669"/>
    <property type="project" value="InterPro"/>
</dbReference>
<name>A0A4V2PH85_ANCAQ</name>
<dbReference type="PANTHER" id="PTHR33055:SF3">
    <property type="entry name" value="PUTATIVE TRANSPOSASE FOR IS117-RELATED"/>
    <property type="match status" value="1"/>
</dbReference>
<comment type="caution">
    <text evidence="3">The sequence shown here is derived from an EMBL/GenBank/DDBJ whole genome shotgun (WGS) entry which is preliminary data.</text>
</comment>
<accession>A0A4V2PH85</accession>
<evidence type="ECO:0000313" key="3">
    <source>
        <dbReference type="EMBL" id="TCK19806.1"/>
    </source>
</evidence>
<dbReference type="GO" id="GO:0004803">
    <property type="term" value="F:transposase activity"/>
    <property type="evidence" value="ECO:0007669"/>
    <property type="project" value="InterPro"/>
</dbReference>
<dbReference type="AlphaFoldDB" id="A0A4V2PH85"/>
<dbReference type="PANTHER" id="PTHR33055">
    <property type="entry name" value="TRANSPOSASE FOR INSERTION SEQUENCE ELEMENT IS1111A"/>
    <property type="match status" value="1"/>
</dbReference>